<keyword evidence="3" id="KW-0238">DNA-binding</keyword>
<sequence length="350" mass="39496">MTKNLSNMKNHNHKRERCSEYIEALEEERRKINVFQRELPLCLELVTQAIEAYKREISGTTTENLYGQSECSEQTTGECGRVLDLFIPIRHSSTSVEEVDDKDDDDEHESHETNIDFNDKNMKSDWLKSVQLWNQSDAVVSNNRQDCLQNKPETLVKAVLKRNDGEEGKNNNIKLSVTSSSGGGSDGRGQRKNRRCWSQELHRRFLNALKQLGGPHVATPKQIRELMKVDGLTNDEVKSHLQKYRLHARRPSQTTPNNGNSQNQHFVVVGGIWVPQTNQSTANAVASVETTTGIYGPMVSPLPSEWPSHSNFSSRISEERSRCSNKGILRCSSPAMSSSTRTKTKDAKIS</sequence>
<reference evidence="10" key="2">
    <citation type="submission" date="2025-08" db="UniProtKB">
        <authorList>
            <consortium name="RefSeq"/>
        </authorList>
    </citation>
    <scope>IDENTIFICATION</scope>
    <source>
        <tissue evidence="10">Leaf</tissue>
    </source>
</reference>
<dbReference type="InterPro" id="IPR058673">
    <property type="entry name" value="HHO5-like_N"/>
</dbReference>
<feature type="region of interest" description="Disordered" evidence="7">
    <location>
        <begin position="162"/>
        <end position="193"/>
    </location>
</feature>
<feature type="region of interest" description="Disordered" evidence="7">
    <location>
        <begin position="94"/>
        <end position="117"/>
    </location>
</feature>
<evidence type="ECO:0000313" key="9">
    <source>
        <dbReference type="Proteomes" id="UP000694864"/>
    </source>
</evidence>
<dbReference type="PANTHER" id="PTHR31003:SF20">
    <property type="entry name" value="TRANSCRIPTION FACTOR HHO1"/>
    <property type="match status" value="1"/>
</dbReference>
<dbReference type="InterPro" id="IPR006447">
    <property type="entry name" value="Myb_dom_plants"/>
</dbReference>
<reference evidence="9" key="1">
    <citation type="journal article" date="2014" name="Nat. Commun.">
        <title>The emerging biofuel crop Camelina sativa retains a highly undifferentiated hexaploid genome structure.</title>
        <authorList>
            <person name="Kagale S."/>
            <person name="Koh C."/>
            <person name="Nixon J."/>
            <person name="Bollina V."/>
            <person name="Clarke W.E."/>
            <person name="Tuteja R."/>
            <person name="Spillane C."/>
            <person name="Robinson S.J."/>
            <person name="Links M.G."/>
            <person name="Clarke C."/>
            <person name="Higgins E.E."/>
            <person name="Huebert T."/>
            <person name="Sharpe A.G."/>
            <person name="Parkin I.A."/>
        </authorList>
    </citation>
    <scope>NUCLEOTIDE SEQUENCE [LARGE SCALE GENOMIC DNA]</scope>
    <source>
        <strain evidence="9">cv. DH55</strain>
    </source>
</reference>
<dbReference type="GeneID" id="104790195"/>
<dbReference type="PROSITE" id="PS51294">
    <property type="entry name" value="HTH_MYB"/>
    <property type="match status" value="1"/>
</dbReference>
<dbReference type="InterPro" id="IPR009057">
    <property type="entry name" value="Homeodomain-like_sf"/>
</dbReference>
<dbReference type="RefSeq" id="XP_010514200.1">
    <property type="nucleotide sequence ID" value="XM_010515898.2"/>
</dbReference>
<comment type="subcellular location">
    <subcellularLocation>
        <location evidence="1">Nucleus</location>
    </subcellularLocation>
</comment>
<keyword evidence="6" id="KW-0175">Coiled coil</keyword>
<dbReference type="Pfam" id="PF26575">
    <property type="entry name" value="HHO5_N"/>
    <property type="match status" value="1"/>
</dbReference>
<protein>
    <submittedName>
        <fullName evidence="10">Myb family transcription factor EFM-like</fullName>
    </submittedName>
</protein>
<proteinExistence type="predicted"/>
<gene>
    <name evidence="10" type="primary">LOC104790195</name>
</gene>
<dbReference type="Gene3D" id="1.10.10.60">
    <property type="entry name" value="Homeodomain-like"/>
    <property type="match status" value="1"/>
</dbReference>
<evidence type="ECO:0000256" key="1">
    <source>
        <dbReference type="ARBA" id="ARBA00004123"/>
    </source>
</evidence>
<evidence type="ECO:0000256" key="4">
    <source>
        <dbReference type="ARBA" id="ARBA00023163"/>
    </source>
</evidence>
<feature type="region of interest" description="Disordered" evidence="7">
    <location>
        <begin position="305"/>
        <end position="350"/>
    </location>
</feature>
<dbReference type="InterPro" id="IPR044787">
    <property type="entry name" value="HHO5-like"/>
</dbReference>
<name>A0ABM0ZDE8_CAMSA</name>
<dbReference type="Proteomes" id="UP000694864">
    <property type="component" value="Chromosome 6"/>
</dbReference>
<evidence type="ECO:0000313" key="10">
    <source>
        <dbReference type="RefSeq" id="XP_010514200.1"/>
    </source>
</evidence>
<evidence type="ECO:0000256" key="2">
    <source>
        <dbReference type="ARBA" id="ARBA00023015"/>
    </source>
</evidence>
<dbReference type="InterPro" id="IPR017930">
    <property type="entry name" value="Myb_dom"/>
</dbReference>
<keyword evidence="9" id="KW-1185">Reference proteome</keyword>
<dbReference type="NCBIfam" id="TIGR01557">
    <property type="entry name" value="myb_SHAQKYF"/>
    <property type="match status" value="1"/>
</dbReference>
<feature type="domain" description="HTH myb-type" evidence="8">
    <location>
        <begin position="189"/>
        <end position="249"/>
    </location>
</feature>
<evidence type="ECO:0000256" key="3">
    <source>
        <dbReference type="ARBA" id="ARBA00023125"/>
    </source>
</evidence>
<evidence type="ECO:0000256" key="7">
    <source>
        <dbReference type="SAM" id="MobiDB-lite"/>
    </source>
</evidence>
<dbReference type="InterPro" id="IPR001005">
    <property type="entry name" value="SANT/Myb"/>
</dbReference>
<keyword evidence="5" id="KW-0539">Nucleus</keyword>
<feature type="compositionally biased region" description="Basic and acidic residues" evidence="7">
    <location>
        <begin position="108"/>
        <end position="117"/>
    </location>
</feature>
<accession>A0ABM0ZDE8</accession>
<feature type="compositionally biased region" description="Acidic residues" evidence="7">
    <location>
        <begin position="97"/>
        <end position="107"/>
    </location>
</feature>
<evidence type="ECO:0000256" key="5">
    <source>
        <dbReference type="ARBA" id="ARBA00023242"/>
    </source>
</evidence>
<dbReference type="PANTHER" id="PTHR31003">
    <property type="entry name" value="MYB FAMILY TRANSCRIPTION FACTOR"/>
    <property type="match status" value="1"/>
</dbReference>
<dbReference type="Pfam" id="PF00249">
    <property type="entry name" value="Myb_DNA-binding"/>
    <property type="match status" value="1"/>
</dbReference>
<keyword evidence="2" id="KW-0805">Transcription regulation</keyword>
<dbReference type="SUPFAM" id="SSF46689">
    <property type="entry name" value="Homeodomain-like"/>
    <property type="match status" value="1"/>
</dbReference>
<organism evidence="9 10">
    <name type="scientific">Camelina sativa</name>
    <name type="common">False flax</name>
    <name type="synonym">Myagrum sativum</name>
    <dbReference type="NCBI Taxonomy" id="90675"/>
    <lineage>
        <taxon>Eukaryota</taxon>
        <taxon>Viridiplantae</taxon>
        <taxon>Streptophyta</taxon>
        <taxon>Embryophyta</taxon>
        <taxon>Tracheophyta</taxon>
        <taxon>Spermatophyta</taxon>
        <taxon>Magnoliopsida</taxon>
        <taxon>eudicotyledons</taxon>
        <taxon>Gunneridae</taxon>
        <taxon>Pentapetalae</taxon>
        <taxon>rosids</taxon>
        <taxon>malvids</taxon>
        <taxon>Brassicales</taxon>
        <taxon>Brassicaceae</taxon>
        <taxon>Camelineae</taxon>
        <taxon>Camelina</taxon>
    </lineage>
</organism>
<evidence type="ECO:0000256" key="6">
    <source>
        <dbReference type="SAM" id="Coils"/>
    </source>
</evidence>
<keyword evidence="4" id="KW-0804">Transcription</keyword>
<feature type="coiled-coil region" evidence="6">
    <location>
        <begin position="8"/>
        <end position="38"/>
    </location>
</feature>
<evidence type="ECO:0000259" key="8">
    <source>
        <dbReference type="PROSITE" id="PS51294"/>
    </source>
</evidence>